<dbReference type="PROSITE" id="PS50987">
    <property type="entry name" value="HTH_ARSR_2"/>
    <property type="match status" value="1"/>
</dbReference>
<dbReference type="NCBIfam" id="NF033788">
    <property type="entry name" value="HTH_metalloreg"/>
    <property type="match status" value="1"/>
</dbReference>
<evidence type="ECO:0000313" key="6">
    <source>
        <dbReference type="Proteomes" id="UP000604341"/>
    </source>
</evidence>
<name>A0ABQ2FPS1_9DEIO</name>
<proteinExistence type="predicted"/>
<reference evidence="6" key="1">
    <citation type="journal article" date="2019" name="Int. J. Syst. Evol. Microbiol.">
        <title>The Global Catalogue of Microorganisms (GCM) 10K type strain sequencing project: providing services to taxonomists for standard genome sequencing and annotation.</title>
        <authorList>
            <consortium name="The Broad Institute Genomics Platform"/>
            <consortium name="The Broad Institute Genome Sequencing Center for Infectious Disease"/>
            <person name="Wu L."/>
            <person name="Ma J."/>
        </authorList>
    </citation>
    <scope>NUCLEOTIDE SEQUENCE [LARGE SCALE GENOMIC DNA]</scope>
    <source>
        <strain evidence="6">JCM 19173</strain>
    </source>
</reference>
<dbReference type="PANTHER" id="PTHR33154">
    <property type="entry name" value="TRANSCRIPTIONAL REGULATOR, ARSR FAMILY"/>
    <property type="match status" value="1"/>
</dbReference>
<keyword evidence="6" id="KW-1185">Reference proteome</keyword>
<dbReference type="InterPro" id="IPR001845">
    <property type="entry name" value="HTH_ArsR_DNA-bd_dom"/>
</dbReference>
<feature type="domain" description="HTH arsR-type" evidence="4">
    <location>
        <begin position="1"/>
        <end position="95"/>
    </location>
</feature>
<dbReference type="RefSeq" id="WP_189070429.1">
    <property type="nucleotide sequence ID" value="NZ_BMPE01000018.1"/>
</dbReference>
<keyword evidence="2" id="KW-0238">DNA-binding</keyword>
<organism evidence="5 6">
    <name type="scientific">Deinococcus radiotolerans</name>
    <dbReference type="NCBI Taxonomy" id="1309407"/>
    <lineage>
        <taxon>Bacteria</taxon>
        <taxon>Thermotogati</taxon>
        <taxon>Deinococcota</taxon>
        <taxon>Deinococci</taxon>
        <taxon>Deinococcales</taxon>
        <taxon>Deinococcaceae</taxon>
        <taxon>Deinococcus</taxon>
    </lineage>
</organism>
<dbReference type="InterPro" id="IPR011991">
    <property type="entry name" value="ArsR-like_HTH"/>
</dbReference>
<dbReference type="PANTHER" id="PTHR33154:SF18">
    <property type="entry name" value="ARSENICAL RESISTANCE OPERON REPRESSOR"/>
    <property type="match status" value="1"/>
</dbReference>
<accession>A0ABQ2FPS1</accession>
<evidence type="ECO:0000256" key="1">
    <source>
        <dbReference type="ARBA" id="ARBA00023015"/>
    </source>
</evidence>
<protein>
    <recommendedName>
        <fullName evidence="4">HTH arsR-type domain-containing protein</fullName>
    </recommendedName>
</protein>
<evidence type="ECO:0000256" key="3">
    <source>
        <dbReference type="ARBA" id="ARBA00023163"/>
    </source>
</evidence>
<dbReference type="SMART" id="SM00418">
    <property type="entry name" value="HTH_ARSR"/>
    <property type="match status" value="1"/>
</dbReference>
<dbReference type="InterPro" id="IPR036388">
    <property type="entry name" value="WH-like_DNA-bd_sf"/>
</dbReference>
<evidence type="ECO:0000313" key="5">
    <source>
        <dbReference type="EMBL" id="GGL14558.1"/>
    </source>
</evidence>
<evidence type="ECO:0000259" key="4">
    <source>
        <dbReference type="PROSITE" id="PS50987"/>
    </source>
</evidence>
<gene>
    <name evidence="5" type="ORF">GCM10010844_36720</name>
</gene>
<dbReference type="SUPFAM" id="SSF46785">
    <property type="entry name" value="Winged helix' DNA-binding domain"/>
    <property type="match status" value="1"/>
</dbReference>
<evidence type="ECO:0000256" key="2">
    <source>
        <dbReference type="ARBA" id="ARBA00023125"/>
    </source>
</evidence>
<dbReference type="Gene3D" id="1.10.10.10">
    <property type="entry name" value="Winged helix-like DNA-binding domain superfamily/Winged helix DNA-binding domain"/>
    <property type="match status" value="1"/>
</dbReference>
<dbReference type="EMBL" id="BMPE01000018">
    <property type="protein sequence ID" value="GGL14558.1"/>
    <property type="molecule type" value="Genomic_DNA"/>
</dbReference>
<dbReference type="PRINTS" id="PR00778">
    <property type="entry name" value="HTHARSR"/>
</dbReference>
<keyword evidence="1" id="KW-0805">Transcription regulation</keyword>
<dbReference type="InterPro" id="IPR051081">
    <property type="entry name" value="HTH_MetalResp_TranReg"/>
</dbReference>
<comment type="caution">
    <text evidence="5">The sequence shown here is derived from an EMBL/GenBank/DDBJ whole genome shotgun (WGS) entry which is preliminary data.</text>
</comment>
<dbReference type="Proteomes" id="UP000604341">
    <property type="component" value="Unassembled WGS sequence"/>
</dbReference>
<dbReference type="Pfam" id="PF01022">
    <property type="entry name" value="HTH_5"/>
    <property type="match status" value="1"/>
</dbReference>
<dbReference type="CDD" id="cd00090">
    <property type="entry name" value="HTH_ARSR"/>
    <property type="match status" value="1"/>
</dbReference>
<sequence>MTVLTAPTVLDQLKALAQDTRYELVRHLASGERCVCDLEVLLNLPQSKVSYHLGILREAGLVTSEQRGKNMYYTLYRPALYRLGGELLSDLLSDQTTLTHQVKSLC</sequence>
<dbReference type="InterPro" id="IPR036390">
    <property type="entry name" value="WH_DNA-bd_sf"/>
</dbReference>
<keyword evidence="3" id="KW-0804">Transcription</keyword>